<dbReference type="InterPro" id="IPR016195">
    <property type="entry name" value="Pol/histidinol_Pase-like"/>
</dbReference>
<dbReference type="Proteomes" id="UP000189670">
    <property type="component" value="Unassembled WGS sequence"/>
</dbReference>
<protein>
    <recommendedName>
        <fullName evidence="2">protein-tyrosine-phosphatase</fullName>
        <ecNumber evidence="2">3.1.3.48</ecNumber>
    </recommendedName>
</protein>
<dbReference type="PANTHER" id="PTHR39181:SF1">
    <property type="entry name" value="TYROSINE-PROTEIN PHOSPHATASE YWQE"/>
    <property type="match status" value="1"/>
</dbReference>
<evidence type="ECO:0000256" key="2">
    <source>
        <dbReference type="ARBA" id="ARBA00013064"/>
    </source>
</evidence>
<reference evidence="6" key="1">
    <citation type="submission" date="2012-11" db="EMBL/GenBank/DDBJ databases">
        <authorList>
            <person name="Lucero-Rivera Y.E."/>
            <person name="Tovar-Ramirez D."/>
        </authorList>
    </citation>
    <scope>NUCLEOTIDE SEQUENCE [LARGE SCALE GENOMIC DNA]</scope>
    <source>
        <strain evidence="6">Araruama</strain>
    </source>
</reference>
<accession>A0A1V1PDE2</accession>
<comment type="similarity">
    <text evidence="1">Belongs to the metallo-dependent hydrolases superfamily. CpsB/CapC family.</text>
</comment>
<evidence type="ECO:0000256" key="1">
    <source>
        <dbReference type="ARBA" id="ARBA00005750"/>
    </source>
</evidence>
<proteinExistence type="inferred from homology"/>
<evidence type="ECO:0000256" key="3">
    <source>
        <dbReference type="ARBA" id="ARBA00022801"/>
    </source>
</evidence>
<evidence type="ECO:0000313" key="5">
    <source>
        <dbReference type="EMBL" id="ETR72907.1"/>
    </source>
</evidence>
<name>A0A1V1PDE2_9BACT</name>
<gene>
    <name evidence="5" type="ORF">OMM_07267</name>
</gene>
<dbReference type="PANTHER" id="PTHR39181">
    <property type="entry name" value="TYROSINE-PROTEIN PHOSPHATASE YWQE"/>
    <property type="match status" value="1"/>
</dbReference>
<keyword evidence="3" id="KW-0378">Hydrolase</keyword>
<dbReference type="GO" id="GO:0030145">
    <property type="term" value="F:manganese ion binding"/>
    <property type="evidence" value="ECO:0007669"/>
    <property type="project" value="InterPro"/>
</dbReference>
<organism evidence="5 6">
    <name type="scientific">Candidatus Magnetoglobus multicellularis str. Araruama</name>
    <dbReference type="NCBI Taxonomy" id="890399"/>
    <lineage>
        <taxon>Bacteria</taxon>
        <taxon>Pseudomonadati</taxon>
        <taxon>Thermodesulfobacteriota</taxon>
        <taxon>Desulfobacteria</taxon>
        <taxon>Desulfobacterales</taxon>
        <taxon>Desulfobacteraceae</taxon>
        <taxon>Candidatus Magnetoglobus</taxon>
    </lineage>
</organism>
<dbReference type="EMBL" id="ATBP01000101">
    <property type="protein sequence ID" value="ETR72907.1"/>
    <property type="molecule type" value="Genomic_DNA"/>
</dbReference>
<dbReference type="AlphaFoldDB" id="A0A1V1PDE2"/>
<dbReference type="GO" id="GO:0004725">
    <property type="term" value="F:protein tyrosine phosphatase activity"/>
    <property type="evidence" value="ECO:0007669"/>
    <property type="project" value="UniProtKB-EC"/>
</dbReference>
<evidence type="ECO:0000313" key="6">
    <source>
        <dbReference type="Proteomes" id="UP000189670"/>
    </source>
</evidence>
<dbReference type="EC" id="3.1.3.48" evidence="2"/>
<comment type="caution">
    <text evidence="5">The sequence shown here is derived from an EMBL/GenBank/DDBJ whole genome shotgun (WGS) entry which is preliminary data.</text>
</comment>
<dbReference type="Gene3D" id="3.20.20.140">
    <property type="entry name" value="Metal-dependent hydrolases"/>
    <property type="match status" value="1"/>
</dbReference>
<comment type="catalytic activity">
    <reaction evidence="4">
        <text>O-phospho-L-tyrosyl-[protein] + H2O = L-tyrosyl-[protein] + phosphate</text>
        <dbReference type="Rhea" id="RHEA:10684"/>
        <dbReference type="Rhea" id="RHEA-COMP:10136"/>
        <dbReference type="Rhea" id="RHEA-COMP:20101"/>
        <dbReference type="ChEBI" id="CHEBI:15377"/>
        <dbReference type="ChEBI" id="CHEBI:43474"/>
        <dbReference type="ChEBI" id="CHEBI:46858"/>
        <dbReference type="ChEBI" id="CHEBI:61978"/>
        <dbReference type="EC" id="3.1.3.48"/>
    </reaction>
</comment>
<dbReference type="SUPFAM" id="SSF89550">
    <property type="entry name" value="PHP domain-like"/>
    <property type="match status" value="1"/>
</dbReference>
<dbReference type="Pfam" id="PF19567">
    <property type="entry name" value="CpsB_CapC"/>
    <property type="match status" value="1"/>
</dbReference>
<sequence>MEIHICDDLHTRIINNSILSLNHSRYVLIELPAPLIPPQFKEIVFQLRLKGFYPILAHPERNFAVQKHPDIIYDFIEWGVYIQLTGASVTGFFGGQIKKLSKNMIKNRLVHFLASDAHSPDNRPPVLAEAYYKASKNIKK</sequence>
<evidence type="ECO:0000256" key="4">
    <source>
        <dbReference type="ARBA" id="ARBA00051722"/>
    </source>
</evidence>
<dbReference type="InterPro" id="IPR016667">
    <property type="entry name" value="Caps_polysacc_synth_CpsB/CapC"/>
</dbReference>